<comment type="caution">
    <text evidence="2">The sequence shown here is derived from an EMBL/GenBank/DDBJ whole genome shotgun (WGS) entry which is preliminary data.</text>
</comment>
<feature type="compositionally biased region" description="Basic residues" evidence="1">
    <location>
        <begin position="18"/>
        <end position="31"/>
    </location>
</feature>
<evidence type="ECO:0000313" key="3">
    <source>
        <dbReference type="Proteomes" id="UP001500711"/>
    </source>
</evidence>
<proteinExistence type="predicted"/>
<evidence type="ECO:0000313" key="2">
    <source>
        <dbReference type="EMBL" id="GAA3657148.1"/>
    </source>
</evidence>
<dbReference type="Proteomes" id="UP001500711">
    <property type="component" value="Unassembled WGS sequence"/>
</dbReference>
<protein>
    <submittedName>
        <fullName evidence="2">Uncharacterized protein</fullName>
    </submittedName>
</protein>
<gene>
    <name evidence="2" type="ORF">GCM10022267_49140</name>
</gene>
<dbReference type="EMBL" id="BAABBE010000013">
    <property type="protein sequence ID" value="GAA3657148.1"/>
    <property type="molecule type" value="Genomic_DNA"/>
</dbReference>
<evidence type="ECO:0000256" key="1">
    <source>
        <dbReference type="SAM" id="MobiDB-lite"/>
    </source>
</evidence>
<keyword evidence="3" id="KW-1185">Reference proteome</keyword>
<sequence>MVIFARDKRKREGDATGNRHRSRRGGNRMRAHPLSLVEGPLRLLDGNFPHRDAMREIAEHNIERALLC</sequence>
<accession>A0ABP7BD47</accession>
<organism evidence="2 3">
    <name type="scientific">Lentzea roselyniae</name>
    <dbReference type="NCBI Taxonomy" id="531940"/>
    <lineage>
        <taxon>Bacteria</taxon>
        <taxon>Bacillati</taxon>
        <taxon>Actinomycetota</taxon>
        <taxon>Actinomycetes</taxon>
        <taxon>Pseudonocardiales</taxon>
        <taxon>Pseudonocardiaceae</taxon>
        <taxon>Lentzea</taxon>
    </lineage>
</organism>
<reference evidence="3" key="1">
    <citation type="journal article" date="2019" name="Int. J. Syst. Evol. Microbiol.">
        <title>The Global Catalogue of Microorganisms (GCM) 10K type strain sequencing project: providing services to taxonomists for standard genome sequencing and annotation.</title>
        <authorList>
            <consortium name="The Broad Institute Genomics Platform"/>
            <consortium name="The Broad Institute Genome Sequencing Center for Infectious Disease"/>
            <person name="Wu L."/>
            <person name="Ma J."/>
        </authorList>
    </citation>
    <scope>NUCLEOTIDE SEQUENCE [LARGE SCALE GENOMIC DNA]</scope>
    <source>
        <strain evidence="3">JCM 17494</strain>
    </source>
</reference>
<name>A0ABP7BD47_9PSEU</name>
<feature type="region of interest" description="Disordered" evidence="1">
    <location>
        <begin position="1"/>
        <end position="32"/>
    </location>
</feature>